<evidence type="ECO:0000313" key="1">
    <source>
        <dbReference type="EMBL" id="CRL02823.1"/>
    </source>
</evidence>
<proteinExistence type="predicted"/>
<keyword evidence="2" id="KW-1185">Reference proteome</keyword>
<protein>
    <submittedName>
        <fullName evidence="1">CLUMA_CG016135, isoform A</fullName>
    </submittedName>
</protein>
<accession>A0A1J1IRI0</accession>
<name>A0A1J1IRI0_9DIPT</name>
<dbReference type="EMBL" id="CVRI01000058">
    <property type="protein sequence ID" value="CRL02823.1"/>
    <property type="molecule type" value="Genomic_DNA"/>
</dbReference>
<evidence type="ECO:0000313" key="2">
    <source>
        <dbReference type="Proteomes" id="UP000183832"/>
    </source>
</evidence>
<dbReference type="Proteomes" id="UP000183832">
    <property type="component" value="Unassembled WGS sequence"/>
</dbReference>
<reference evidence="1 2" key="1">
    <citation type="submission" date="2015-04" db="EMBL/GenBank/DDBJ databases">
        <authorList>
            <person name="Syromyatnikov M.Y."/>
            <person name="Popov V.N."/>
        </authorList>
    </citation>
    <scope>NUCLEOTIDE SEQUENCE [LARGE SCALE GENOMIC DNA]</scope>
</reference>
<organism evidence="1 2">
    <name type="scientific">Clunio marinus</name>
    <dbReference type="NCBI Taxonomy" id="568069"/>
    <lineage>
        <taxon>Eukaryota</taxon>
        <taxon>Metazoa</taxon>
        <taxon>Ecdysozoa</taxon>
        <taxon>Arthropoda</taxon>
        <taxon>Hexapoda</taxon>
        <taxon>Insecta</taxon>
        <taxon>Pterygota</taxon>
        <taxon>Neoptera</taxon>
        <taxon>Endopterygota</taxon>
        <taxon>Diptera</taxon>
        <taxon>Nematocera</taxon>
        <taxon>Chironomoidea</taxon>
        <taxon>Chironomidae</taxon>
        <taxon>Clunio</taxon>
    </lineage>
</organism>
<dbReference type="AlphaFoldDB" id="A0A1J1IRI0"/>
<gene>
    <name evidence="1" type="ORF">CLUMA_CG016135</name>
</gene>
<sequence length="62" mass="7487">MFFSIHERHKLSMEERKIMLNKNENVMRMKSKFKSISSSTTTLEESFTHHETLAKVTDQRLW</sequence>